<dbReference type="Gene3D" id="2.40.160.50">
    <property type="entry name" value="membrane protein fhac: a member of the omp85/tpsb transporter family"/>
    <property type="match status" value="1"/>
</dbReference>
<feature type="signal peptide" evidence="1">
    <location>
        <begin position="1"/>
        <end position="20"/>
    </location>
</feature>
<reference evidence="2 3" key="1">
    <citation type="submission" date="2019-08" db="EMBL/GenBank/DDBJ databases">
        <title>Formosa sediminis sp. nov., isolated from marine sediment.</title>
        <authorList>
            <person name="Cao W.R."/>
        </authorList>
    </citation>
    <scope>NUCLEOTIDE SEQUENCE [LARGE SCALE GENOMIC DNA]</scope>
    <source>
        <strain evidence="2 3">1494</strain>
    </source>
</reference>
<dbReference type="OrthoDB" id="9771071at2"/>
<evidence type="ECO:0000313" key="3">
    <source>
        <dbReference type="Proteomes" id="UP000324550"/>
    </source>
</evidence>
<keyword evidence="3" id="KW-1185">Reference proteome</keyword>
<feature type="chain" id="PRO_5022977976" evidence="1">
    <location>
        <begin position="21"/>
        <end position="389"/>
    </location>
</feature>
<dbReference type="RefSeq" id="WP_148452819.1">
    <property type="nucleotide sequence ID" value="NZ_VSFC01000012.1"/>
</dbReference>
<gene>
    <name evidence="2" type="ORF">FVF61_02280</name>
</gene>
<comment type="caution">
    <text evidence="2">The sequence shown here is derived from an EMBL/GenBank/DDBJ whole genome shotgun (WGS) entry which is preliminary data.</text>
</comment>
<evidence type="ECO:0000313" key="2">
    <source>
        <dbReference type="EMBL" id="TYA58997.1"/>
    </source>
</evidence>
<dbReference type="EMBL" id="VSFC01000012">
    <property type="protein sequence ID" value="TYA58997.1"/>
    <property type="molecule type" value="Genomic_DNA"/>
</dbReference>
<dbReference type="Proteomes" id="UP000324550">
    <property type="component" value="Unassembled WGS sequence"/>
</dbReference>
<accession>A0A5D0GMR5</accession>
<organism evidence="2 3">
    <name type="scientific">Formosa maritima</name>
    <dbReference type="NCBI Taxonomy" id="2592046"/>
    <lineage>
        <taxon>Bacteria</taxon>
        <taxon>Pseudomonadati</taxon>
        <taxon>Bacteroidota</taxon>
        <taxon>Flavobacteriia</taxon>
        <taxon>Flavobacteriales</taxon>
        <taxon>Flavobacteriaceae</taxon>
        <taxon>Formosa</taxon>
    </lineage>
</organism>
<proteinExistence type="predicted"/>
<keyword evidence="1" id="KW-0732">Signal</keyword>
<protein>
    <submittedName>
        <fullName evidence="2">Glyceraldehyde-3-phosphate dehydrogenase</fullName>
    </submittedName>
</protein>
<name>A0A5D0GMR5_9FLAO</name>
<evidence type="ECO:0000256" key="1">
    <source>
        <dbReference type="SAM" id="SignalP"/>
    </source>
</evidence>
<dbReference type="AlphaFoldDB" id="A0A5D0GMR5"/>
<sequence length="389" mass="44379">MKFKILLCILLLIVNAPIYSQVKKDDKKNKEKVKISLKDTLDGKLDASEFLIKADGFIPAPQIITQQALGRFGLLITPIFIKPNKHQVKGHYTPPDITAPFIGYTLNKSWFVGGMRMAHLPQYGLKYRVGLAYANVNMDFYRTLPQVGEQEFSFNFKSTPIFMSVMKEVIKNSNLYIGIEYLFMHSSVSPEFDFTNLPGFLNDKDFKSNLSYLGIGLDYDVRDNIFTPNKGTQITSNFLVNSSWTGSDYNFQNFNVSVFQYFQTAHNLVSGFRLETNFQFGNAPFYAEKSIQMRGVPMARYQGTSIYTLATEQRYDFDLRWSGVIFGGLSKATTSEVKFDDATLVYSYGVGFRYLLARLFKLRAGIDVAKSNEDWGYYITIGSAWNNRN</sequence>